<protein>
    <submittedName>
        <fullName evidence="1">Uncharacterized protein</fullName>
    </submittedName>
</protein>
<evidence type="ECO:0000313" key="2">
    <source>
        <dbReference type="Proteomes" id="UP001163321"/>
    </source>
</evidence>
<name>A0ACC0WLA1_9STRA</name>
<dbReference type="Proteomes" id="UP001163321">
    <property type="component" value="Chromosome 11"/>
</dbReference>
<dbReference type="EMBL" id="CM047590">
    <property type="protein sequence ID" value="KAI9919658.1"/>
    <property type="molecule type" value="Genomic_DNA"/>
</dbReference>
<accession>A0ACC0WLA1</accession>
<organism evidence="1 2">
    <name type="scientific">Peronosclerospora sorghi</name>
    <dbReference type="NCBI Taxonomy" id="230839"/>
    <lineage>
        <taxon>Eukaryota</taxon>
        <taxon>Sar</taxon>
        <taxon>Stramenopiles</taxon>
        <taxon>Oomycota</taxon>
        <taxon>Peronosporomycetes</taxon>
        <taxon>Peronosporales</taxon>
        <taxon>Peronosporaceae</taxon>
        <taxon>Peronosclerospora</taxon>
    </lineage>
</organism>
<gene>
    <name evidence="1" type="ORF">PsorP6_017549</name>
</gene>
<comment type="caution">
    <text evidence="1">The sequence shown here is derived from an EMBL/GenBank/DDBJ whole genome shotgun (WGS) entry which is preliminary data.</text>
</comment>
<proteinExistence type="predicted"/>
<reference evidence="1 2" key="1">
    <citation type="journal article" date="2022" name="bioRxiv">
        <title>The genome of the oomycete Peronosclerospora sorghi, a cosmopolitan pathogen of maize and sorghum, is inflated with dispersed pseudogenes.</title>
        <authorList>
            <person name="Fletcher K."/>
            <person name="Martin F."/>
            <person name="Isakeit T."/>
            <person name="Cavanaugh K."/>
            <person name="Magill C."/>
            <person name="Michelmore R."/>
        </authorList>
    </citation>
    <scope>NUCLEOTIDE SEQUENCE [LARGE SCALE GENOMIC DNA]</scope>
    <source>
        <strain evidence="1">P6</strain>
    </source>
</reference>
<sequence length="94" mass="10293">MKLHVAIAMVLLMSTKSTSAAVELGRAVPATAPSGPLFVRNLRAAVLPDALKPFARELLKQARVNFAYKEEVTTWTKDVEEMPKEILGGEVERS</sequence>
<evidence type="ECO:0000313" key="1">
    <source>
        <dbReference type="EMBL" id="KAI9919658.1"/>
    </source>
</evidence>
<keyword evidence="2" id="KW-1185">Reference proteome</keyword>